<evidence type="ECO:0000256" key="1">
    <source>
        <dbReference type="ARBA" id="ARBA00004123"/>
    </source>
</evidence>
<dbReference type="EMBL" id="CAXAMM010035557">
    <property type="protein sequence ID" value="CAK9074415.1"/>
    <property type="molecule type" value="Genomic_DNA"/>
</dbReference>
<evidence type="ECO:0000313" key="9">
    <source>
        <dbReference type="EMBL" id="CAK9074415.1"/>
    </source>
</evidence>
<evidence type="ECO:0000256" key="4">
    <source>
        <dbReference type="ARBA" id="ARBA00022763"/>
    </source>
</evidence>
<evidence type="ECO:0000256" key="2">
    <source>
        <dbReference type="ARBA" id="ARBA00022679"/>
    </source>
</evidence>
<dbReference type="PANTHER" id="PTHR45873:SF1">
    <property type="entry name" value="DNA POLYMERASE ETA"/>
    <property type="match status" value="1"/>
</dbReference>
<dbReference type="Pfam" id="PF00817">
    <property type="entry name" value="IMS"/>
    <property type="match status" value="1"/>
</dbReference>
<feature type="transmembrane region" description="Helical" evidence="7">
    <location>
        <begin position="273"/>
        <end position="297"/>
    </location>
</feature>
<dbReference type="SUPFAM" id="SSF56672">
    <property type="entry name" value="DNA/RNA polymerases"/>
    <property type="match status" value="1"/>
</dbReference>
<dbReference type="InterPro" id="IPR052230">
    <property type="entry name" value="DNA_polymerase_eta"/>
</dbReference>
<organism evidence="9 10">
    <name type="scientific">Durusdinium trenchii</name>
    <dbReference type="NCBI Taxonomy" id="1381693"/>
    <lineage>
        <taxon>Eukaryota</taxon>
        <taxon>Sar</taxon>
        <taxon>Alveolata</taxon>
        <taxon>Dinophyceae</taxon>
        <taxon>Suessiales</taxon>
        <taxon>Symbiodiniaceae</taxon>
        <taxon>Durusdinium</taxon>
    </lineage>
</organism>
<dbReference type="Gene3D" id="3.30.70.270">
    <property type="match status" value="2"/>
</dbReference>
<dbReference type="InterPro" id="IPR043502">
    <property type="entry name" value="DNA/RNA_pol_sf"/>
</dbReference>
<keyword evidence="4" id="KW-0227">DNA damage</keyword>
<evidence type="ECO:0000256" key="6">
    <source>
        <dbReference type="ARBA" id="ARBA00023242"/>
    </source>
</evidence>
<proteinExistence type="predicted"/>
<protein>
    <submittedName>
        <fullName evidence="9">DNA polymerase eta (Radiation-sensitive protein 30) (AtRAD30) (Y-family DNA polymerase H) (AtPOLH)</fullName>
    </submittedName>
</protein>
<dbReference type="Gene3D" id="3.40.1170.60">
    <property type="match status" value="1"/>
</dbReference>
<evidence type="ECO:0000256" key="5">
    <source>
        <dbReference type="ARBA" id="ARBA00023204"/>
    </source>
</evidence>
<gene>
    <name evidence="9" type="ORF">SCF082_LOCUS36228</name>
</gene>
<evidence type="ECO:0000259" key="8">
    <source>
        <dbReference type="PROSITE" id="PS50173"/>
    </source>
</evidence>
<keyword evidence="10" id="KW-1185">Reference proteome</keyword>
<keyword evidence="5" id="KW-0234">DNA repair</keyword>
<dbReference type="PANTHER" id="PTHR45873">
    <property type="entry name" value="DNA POLYMERASE ETA"/>
    <property type="match status" value="1"/>
</dbReference>
<evidence type="ECO:0000313" key="10">
    <source>
        <dbReference type="Proteomes" id="UP001642464"/>
    </source>
</evidence>
<feature type="transmembrane region" description="Helical" evidence="7">
    <location>
        <begin position="183"/>
        <end position="210"/>
    </location>
</feature>
<keyword evidence="7" id="KW-1133">Transmembrane helix</keyword>
<feature type="transmembrane region" description="Helical" evidence="7">
    <location>
        <begin position="303"/>
        <end position="325"/>
    </location>
</feature>
<evidence type="ECO:0000256" key="7">
    <source>
        <dbReference type="SAM" id="Phobius"/>
    </source>
</evidence>
<keyword evidence="7" id="KW-0472">Membrane</keyword>
<accession>A0ABP0PEG9</accession>
<name>A0ABP0PEG9_9DINO</name>
<evidence type="ECO:0000256" key="3">
    <source>
        <dbReference type="ARBA" id="ARBA00022723"/>
    </source>
</evidence>
<sequence length="676" mass="74847">MIALKYSGLSQVEYQRWRMAPPSLAHRWSKQIQLLSSWLPLPDNVLEMEVQKACRIQGANLLELRFQHDVRCVNSLRAWKVWQQMSECSTEQLHGELPCQHGAMEDQRVTQGVQELSATEVLLTLWRMAIDHVVRFNRVRLVGFWALLPSCVPMIWRAVASSAEDTSRPDLILQAAFGRSPPVIYAVVTSALICYMHVFLAGLFAVMGIVHYKRMMMVLQSICRLTRPLFCVFPNLPQAQLSGRVGVENMRAVLACFEVTLRLGGRYQNRVEAYIATLASAATLGMSFIVVGVVIGVHNQMNSFTVVILSLNLGVTAIMFQMIWYGSKANENFGLLANNICRARWRNSVQKEDEDCEQVMSLAMERLAILCETEPVNIAGTVPTCDLGYSLLSVAGTIVAFVIGKLYNWDIPDLCYDFIISAEVVYLEESRTGPAVTRVIAHLDLDCFYVQVEQRRLGMGRPPWTSRDSPPAAVQQWDGLIAVNYAARAAGVKRGMRAADAQKACPNIVLVHVETISEGTEEISEGSHMSLAPDRRTQKACLRRYRQASEEVFAVVQKHAGRCEMASIDEVYLDLSEEVAQRLSGSLDLDQLAAAAVCPNGCMADTRDAHLLAALDVVQRLRDDIFAETGFTVSAGIAESKQVAKLASACRGAQQSADVVLGIIGSRDMPEASLVE</sequence>
<feature type="domain" description="UmuC" evidence="8">
    <location>
        <begin position="440"/>
        <end position="648"/>
    </location>
</feature>
<keyword evidence="7" id="KW-0812">Transmembrane</keyword>
<dbReference type="InterPro" id="IPR001126">
    <property type="entry name" value="UmuC"/>
</dbReference>
<dbReference type="Proteomes" id="UP001642464">
    <property type="component" value="Unassembled WGS sequence"/>
</dbReference>
<feature type="transmembrane region" description="Helical" evidence="7">
    <location>
        <begin position="142"/>
        <end position="163"/>
    </location>
</feature>
<dbReference type="InterPro" id="IPR043128">
    <property type="entry name" value="Rev_trsase/Diguanyl_cyclase"/>
</dbReference>
<dbReference type="PROSITE" id="PS50173">
    <property type="entry name" value="UMUC"/>
    <property type="match status" value="1"/>
</dbReference>
<keyword evidence="3" id="KW-0479">Metal-binding</keyword>
<comment type="subcellular location">
    <subcellularLocation>
        <location evidence="1">Nucleus</location>
    </subcellularLocation>
</comment>
<reference evidence="9 10" key="1">
    <citation type="submission" date="2024-02" db="EMBL/GenBank/DDBJ databases">
        <authorList>
            <person name="Chen Y."/>
            <person name="Shah S."/>
            <person name="Dougan E. K."/>
            <person name="Thang M."/>
            <person name="Chan C."/>
        </authorList>
    </citation>
    <scope>NUCLEOTIDE SEQUENCE [LARGE SCALE GENOMIC DNA]</scope>
</reference>
<keyword evidence="2" id="KW-0808">Transferase</keyword>
<comment type="caution">
    <text evidence="9">The sequence shown here is derived from an EMBL/GenBank/DDBJ whole genome shotgun (WGS) entry which is preliminary data.</text>
</comment>
<keyword evidence="6" id="KW-0539">Nucleus</keyword>